<protein>
    <submittedName>
        <fullName evidence="2">Hemerythrin domain-containing protein</fullName>
    </submittedName>
</protein>
<evidence type="ECO:0000259" key="1">
    <source>
        <dbReference type="Pfam" id="PF01814"/>
    </source>
</evidence>
<gene>
    <name evidence="2" type="ORF">IDH45_24545</name>
</gene>
<comment type="caution">
    <text evidence="2">The sequence shown here is derived from an EMBL/GenBank/DDBJ whole genome shotgun (WGS) entry which is preliminary data.</text>
</comment>
<feature type="domain" description="Hemerythrin-like" evidence="1">
    <location>
        <begin position="26"/>
        <end position="165"/>
    </location>
</feature>
<dbReference type="Pfam" id="PF01814">
    <property type="entry name" value="Hemerythrin"/>
    <property type="match status" value="1"/>
</dbReference>
<sequence>MSRLITDRNTQHTMVLCDPSVRFRDAVNRLEEEQGEMKAQILSIRQLVEKSGKGEPGRVCARIAEMKPYVCELMARLQSHEEWEKRYVFPLLAELTGKRMGPMSVMDLEREWAMQYLKSYIEQSGSIGMFSPEPKTRELLRQIEQALFILEEHLRKNEEIVFPLADQIAADMDRYYR</sequence>
<dbReference type="Proteomes" id="UP000639396">
    <property type="component" value="Unassembled WGS sequence"/>
</dbReference>
<dbReference type="InterPro" id="IPR012312">
    <property type="entry name" value="Hemerythrin-like"/>
</dbReference>
<organism evidence="2 3">
    <name type="scientific">Paenibacillus oceani</name>
    <dbReference type="NCBI Taxonomy" id="2772510"/>
    <lineage>
        <taxon>Bacteria</taxon>
        <taxon>Bacillati</taxon>
        <taxon>Bacillota</taxon>
        <taxon>Bacilli</taxon>
        <taxon>Bacillales</taxon>
        <taxon>Paenibacillaceae</taxon>
        <taxon>Paenibacillus</taxon>
    </lineage>
</organism>
<dbReference type="Gene3D" id="1.20.120.520">
    <property type="entry name" value="nmb1532 protein domain like"/>
    <property type="match status" value="1"/>
</dbReference>
<evidence type="ECO:0000313" key="3">
    <source>
        <dbReference type="Proteomes" id="UP000639396"/>
    </source>
</evidence>
<accession>A0A927CCL6</accession>
<dbReference type="RefSeq" id="WP_190930776.1">
    <property type="nucleotide sequence ID" value="NZ_JACXJA010000038.1"/>
</dbReference>
<proteinExistence type="predicted"/>
<reference evidence="2" key="1">
    <citation type="submission" date="2020-09" db="EMBL/GenBank/DDBJ databases">
        <title>A novel bacterium of genus Paenibacillus, isolated from South China Sea.</title>
        <authorList>
            <person name="Huang H."/>
            <person name="Mo K."/>
            <person name="Hu Y."/>
        </authorList>
    </citation>
    <scope>NUCLEOTIDE SEQUENCE</scope>
    <source>
        <strain evidence="2">IB182363</strain>
    </source>
</reference>
<evidence type="ECO:0000313" key="2">
    <source>
        <dbReference type="EMBL" id="MBD2865155.1"/>
    </source>
</evidence>
<name>A0A927CCL6_9BACL</name>
<dbReference type="AlphaFoldDB" id="A0A927CCL6"/>
<dbReference type="EMBL" id="JACXJA010000038">
    <property type="protein sequence ID" value="MBD2865155.1"/>
    <property type="molecule type" value="Genomic_DNA"/>
</dbReference>
<keyword evidence="3" id="KW-1185">Reference proteome</keyword>